<comment type="caution">
    <text evidence="6">The sequence shown here is derived from an EMBL/GenBank/DDBJ whole genome shotgun (WGS) entry which is preliminary data.</text>
</comment>
<dbReference type="Proteomes" id="UP001220256">
    <property type="component" value="Unassembled WGS sequence"/>
</dbReference>
<feature type="transmembrane region" description="Helical" evidence="5">
    <location>
        <begin position="47"/>
        <end position="76"/>
    </location>
</feature>
<feature type="transmembrane region" description="Helical" evidence="5">
    <location>
        <begin position="7"/>
        <end position="27"/>
    </location>
</feature>
<keyword evidence="2 5" id="KW-0812">Transmembrane</keyword>
<feature type="transmembrane region" description="Helical" evidence="5">
    <location>
        <begin position="88"/>
        <end position="111"/>
    </location>
</feature>
<dbReference type="InterPro" id="IPR051415">
    <property type="entry name" value="LAAT-1"/>
</dbReference>
<proteinExistence type="predicted"/>
<evidence type="ECO:0000256" key="2">
    <source>
        <dbReference type="ARBA" id="ARBA00022692"/>
    </source>
</evidence>
<feature type="transmembrane region" description="Helical" evidence="5">
    <location>
        <begin position="180"/>
        <end position="203"/>
    </location>
</feature>
<evidence type="ECO:0000256" key="1">
    <source>
        <dbReference type="ARBA" id="ARBA00004141"/>
    </source>
</evidence>
<name>A0ABQ8WE69_PENCH</name>
<evidence type="ECO:0000256" key="5">
    <source>
        <dbReference type="SAM" id="Phobius"/>
    </source>
</evidence>
<protein>
    <submittedName>
        <fullName evidence="6">PQ loop repeat protein</fullName>
    </submittedName>
</protein>
<sequence>MSSEGNITLASNVLGTIGTVLWCIQLLPQIWSNWHKKSTDGLPAMMMFLWATFNLPIQVQPHIVGLLSIACWGQILYYRHHYGTLKTVLVCSGVIMSFGALETTLILTLRIQYRNGVTWPNTVIGVIGAILLIAGLVPPYFELWKRDGRVIGINWVFLAIDTLGGIFSLLALAAQGAFDILGGTIYILVVVLEGGIYISHIAWRIRYRNLRKEAKETGKSIDDLLALKLGDTQKAQDIEG</sequence>
<dbReference type="Gene3D" id="1.20.1280.290">
    <property type="match status" value="1"/>
</dbReference>
<dbReference type="Pfam" id="PF04193">
    <property type="entry name" value="PQ-loop"/>
    <property type="match status" value="1"/>
</dbReference>
<organism evidence="6 7">
    <name type="scientific">Penicillium chrysogenum</name>
    <name type="common">Penicillium notatum</name>
    <dbReference type="NCBI Taxonomy" id="5076"/>
    <lineage>
        <taxon>Eukaryota</taxon>
        <taxon>Fungi</taxon>
        <taxon>Dikarya</taxon>
        <taxon>Ascomycota</taxon>
        <taxon>Pezizomycotina</taxon>
        <taxon>Eurotiomycetes</taxon>
        <taxon>Eurotiomycetidae</taxon>
        <taxon>Eurotiales</taxon>
        <taxon>Aspergillaceae</taxon>
        <taxon>Penicillium</taxon>
        <taxon>Penicillium chrysogenum species complex</taxon>
    </lineage>
</organism>
<dbReference type="SMART" id="SM00679">
    <property type="entry name" value="CTNS"/>
    <property type="match status" value="2"/>
</dbReference>
<dbReference type="PANTHER" id="PTHR16201">
    <property type="entry name" value="SEVEN TRANSMEMBRANE PROTEIN 1-RELATED"/>
    <property type="match status" value="1"/>
</dbReference>
<evidence type="ECO:0000256" key="3">
    <source>
        <dbReference type="ARBA" id="ARBA00022989"/>
    </source>
</evidence>
<dbReference type="EMBL" id="JAPVEB010000004">
    <property type="protein sequence ID" value="KAJ5264942.1"/>
    <property type="molecule type" value="Genomic_DNA"/>
</dbReference>
<dbReference type="PANTHER" id="PTHR16201:SF37">
    <property type="entry name" value="PQ-LOOP REPEAT-CONTAINING PROTEIN"/>
    <property type="match status" value="1"/>
</dbReference>
<evidence type="ECO:0000256" key="4">
    <source>
        <dbReference type="ARBA" id="ARBA00023136"/>
    </source>
</evidence>
<accession>A0ABQ8WE69</accession>
<keyword evidence="7" id="KW-1185">Reference proteome</keyword>
<keyword evidence="3 5" id="KW-1133">Transmembrane helix</keyword>
<gene>
    <name evidence="6" type="ORF">N7505_007735</name>
</gene>
<keyword evidence="4 5" id="KW-0472">Membrane</keyword>
<feature type="transmembrane region" description="Helical" evidence="5">
    <location>
        <begin position="153"/>
        <end position="174"/>
    </location>
</feature>
<dbReference type="InterPro" id="IPR006603">
    <property type="entry name" value="PQ-loop_rpt"/>
</dbReference>
<comment type="subcellular location">
    <subcellularLocation>
        <location evidence="1">Membrane</location>
        <topology evidence="1">Multi-pass membrane protein</topology>
    </subcellularLocation>
</comment>
<evidence type="ECO:0000313" key="6">
    <source>
        <dbReference type="EMBL" id="KAJ5264942.1"/>
    </source>
</evidence>
<evidence type="ECO:0000313" key="7">
    <source>
        <dbReference type="Proteomes" id="UP001220256"/>
    </source>
</evidence>
<reference evidence="6 7" key="1">
    <citation type="journal article" date="2023" name="IMA Fungus">
        <title>Comparative genomic study of the Penicillium genus elucidates a diverse pangenome and 15 lateral gene transfer events.</title>
        <authorList>
            <person name="Petersen C."/>
            <person name="Sorensen T."/>
            <person name="Nielsen M.R."/>
            <person name="Sondergaard T.E."/>
            <person name="Sorensen J.L."/>
            <person name="Fitzpatrick D.A."/>
            <person name="Frisvad J.C."/>
            <person name="Nielsen K.L."/>
        </authorList>
    </citation>
    <scope>NUCLEOTIDE SEQUENCE [LARGE SCALE GENOMIC DNA]</scope>
    <source>
        <strain evidence="6 7">IBT 3361</strain>
    </source>
</reference>
<feature type="non-terminal residue" evidence="6">
    <location>
        <position position="240"/>
    </location>
</feature>
<feature type="transmembrane region" description="Helical" evidence="5">
    <location>
        <begin position="123"/>
        <end position="141"/>
    </location>
</feature>